<name>A0A0B1SR89_OESDE</name>
<evidence type="ECO:0008006" key="3">
    <source>
        <dbReference type="Google" id="ProtNLM"/>
    </source>
</evidence>
<dbReference type="OrthoDB" id="5825559at2759"/>
<dbReference type="InterPro" id="IPR015943">
    <property type="entry name" value="WD40/YVTN_repeat-like_dom_sf"/>
</dbReference>
<dbReference type="Proteomes" id="UP000053660">
    <property type="component" value="Unassembled WGS sequence"/>
</dbReference>
<evidence type="ECO:0000313" key="2">
    <source>
        <dbReference type="Proteomes" id="UP000053660"/>
    </source>
</evidence>
<evidence type="ECO:0000313" key="1">
    <source>
        <dbReference type="EMBL" id="KHJ85690.1"/>
    </source>
</evidence>
<organism evidence="1 2">
    <name type="scientific">Oesophagostomum dentatum</name>
    <name type="common">Nodular worm</name>
    <dbReference type="NCBI Taxonomy" id="61180"/>
    <lineage>
        <taxon>Eukaryota</taxon>
        <taxon>Metazoa</taxon>
        <taxon>Ecdysozoa</taxon>
        <taxon>Nematoda</taxon>
        <taxon>Chromadorea</taxon>
        <taxon>Rhabditida</taxon>
        <taxon>Rhabditina</taxon>
        <taxon>Rhabditomorpha</taxon>
        <taxon>Strongyloidea</taxon>
        <taxon>Strongylidae</taxon>
        <taxon>Oesophagostomum</taxon>
    </lineage>
</organism>
<dbReference type="EMBL" id="KN562953">
    <property type="protein sequence ID" value="KHJ85690.1"/>
    <property type="molecule type" value="Genomic_DNA"/>
</dbReference>
<protein>
    <recommendedName>
        <fullName evidence="3">WD domain, G-beta repeat protein</fullName>
    </recommendedName>
</protein>
<accession>A0A0B1SR89</accession>
<dbReference type="InterPro" id="IPR036322">
    <property type="entry name" value="WD40_repeat_dom_sf"/>
</dbReference>
<dbReference type="SUPFAM" id="SSF50978">
    <property type="entry name" value="WD40 repeat-like"/>
    <property type="match status" value="1"/>
</dbReference>
<proteinExistence type="predicted"/>
<gene>
    <name evidence="1" type="ORF">OESDEN_14577</name>
</gene>
<sequence>MVCRSPSKNVLAIGRDNGSLRLYNCPTRSTKAGFHALTGHAHAISGLAYVGSDLITAAVLESSLFQWCS</sequence>
<dbReference type="AlphaFoldDB" id="A0A0B1SR89"/>
<reference evidence="1 2" key="1">
    <citation type="submission" date="2014-03" db="EMBL/GenBank/DDBJ databases">
        <title>Draft genome of the hookworm Oesophagostomum dentatum.</title>
        <authorList>
            <person name="Mitreva M."/>
        </authorList>
    </citation>
    <scope>NUCLEOTIDE SEQUENCE [LARGE SCALE GENOMIC DNA]</scope>
    <source>
        <strain evidence="1 2">OD-Hann</strain>
    </source>
</reference>
<keyword evidence="2" id="KW-1185">Reference proteome</keyword>
<dbReference type="Gene3D" id="2.130.10.10">
    <property type="entry name" value="YVTN repeat-like/Quinoprotein amine dehydrogenase"/>
    <property type="match status" value="1"/>
</dbReference>